<dbReference type="InterPro" id="IPR011856">
    <property type="entry name" value="tRNA_endonuc-like_dom_sf"/>
</dbReference>
<proteinExistence type="predicted"/>
<dbReference type="InterPro" id="IPR009362">
    <property type="entry name" value="YhcG_C"/>
</dbReference>
<dbReference type="Proteomes" id="UP000768163">
    <property type="component" value="Unassembled WGS sequence"/>
</dbReference>
<accession>A0A8J7Z2I4</accession>
<dbReference type="PANTHER" id="PTHR30547">
    <property type="entry name" value="UNCHARACTERIZED PROTEIN YHCG-RELATED"/>
    <property type="match status" value="1"/>
</dbReference>
<evidence type="ECO:0000259" key="1">
    <source>
        <dbReference type="Pfam" id="PF06250"/>
    </source>
</evidence>
<dbReference type="Gene3D" id="3.40.1350.10">
    <property type="match status" value="1"/>
</dbReference>
<dbReference type="PANTHER" id="PTHR30547:SF5">
    <property type="entry name" value="NUCLEASE YHCG-RELATED"/>
    <property type="match status" value="1"/>
</dbReference>
<dbReference type="Proteomes" id="UP000738826">
    <property type="component" value="Unassembled WGS sequence"/>
</dbReference>
<dbReference type="AlphaFoldDB" id="A0A8J7Z2I4"/>
<gene>
    <name evidence="3" type="ORF">GW779_00300</name>
    <name evidence="2" type="ORF">GW910_04820</name>
</gene>
<name>A0A8J7Z2I4_9ARCH</name>
<dbReference type="GO" id="GO:0003676">
    <property type="term" value="F:nucleic acid binding"/>
    <property type="evidence" value="ECO:0007669"/>
    <property type="project" value="InterPro"/>
</dbReference>
<dbReference type="EMBL" id="JAACVF010000130">
    <property type="protein sequence ID" value="NCN65364.1"/>
    <property type="molecule type" value="Genomic_DNA"/>
</dbReference>
<comment type="caution">
    <text evidence="3">The sequence shown here is derived from an EMBL/GenBank/DDBJ whole genome shotgun (WGS) entry which is preliminary data.</text>
</comment>
<evidence type="ECO:0000313" key="3">
    <source>
        <dbReference type="EMBL" id="NCS90855.1"/>
    </source>
</evidence>
<dbReference type="Pfam" id="PF06250">
    <property type="entry name" value="YhcG_C"/>
    <property type="match status" value="1"/>
</dbReference>
<evidence type="ECO:0000313" key="2">
    <source>
        <dbReference type="EMBL" id="NCN65364.1"/>
    </source>
</evidence>
<reference evidence="3" key="1">
    <citation type="submission" date="2019-11" db="EMBL/GenBank/DDBJ databases">
        <title>Lipid analysis of CO2-rich subsurface aquifers suggests an autotrophy-based deep biosphere with lysolipids enriched in CPR bacteria.</title>
        <authorList>
            <person name="Probst A.J."/>
            <person name="Elling F.J."/>
            <person name="Castelle C.J."/>
            <person name="Zhu Q."/>
            <person name="Elvert M."/>
            <person name="Birarda G."/>
            <person name="Holman H.-Y."/>
            <person name="Lane K.R."/>
            <person name="Ladd B."/>
            <person name="Ryan M.C."/>
            <person name="Woyke T."/>
            <person name="Hinrichs K.-U."/>
            <person name="Banfield J.F."/>
        </authorList>
    </citation>
    <scope>NUCLEOTIDE SEQUENCE</scope>
    <source>
        <strain evidence="2">CG_2015-01_33_1645</strain>
        <strain evidence="3">CG_2015-04_33_537</strain>
    </source>
</reference>
<organism evidence="3 4">
    <name type="scientific">Candidatus Altarchaeum hamiconexum</name>
    <dbReference type="NCBI Taxonomy" id="1803513"/>
    <lineage>
        <taxon>Archaea</taxon>
        <taxon>Candidatus Altarchaeota</taxon>
        <taxon>Candidatus Altiarchaeia</taxon>
        <taxon>Candidatus Altarchaeales</taxon>
        <taxon>Candidatus Altarchaeaceae</taxon>
        <taxon>Candidatus Altarchaeum</taxon>
    </lineage>
</organism>
<feature type="domain" description="YhcG PDDEXK nuclease" evidence="1">
    <location>
        <begin position="51"/>
        <end position="142"/>
    </location>
</feature>
<sequence>MSIKERWSFRELPRQIDSAYFERYMLSQKPDKLEEIERDKPAIPLEDIHRRLRDEYILEFLDLSETFSEKELRKAILKNLIVFFPDLSNLTFVGEEYPITVDDETFKIDLLFFHIELKCLVPVELKIGDFKPEYVEKMLFYL</sequence>
<dbReference type="InterPro" id="IPR053148">
    <property type="entry name" value="PD-DEXK-like_domain"/>
</dbReference>
<evidence type="ECO:0000313" key="4">
    <source>
        <dbReference type="Proteomes" id="UP000738826"/>
    </source>
</evidence>
<dbReference type="EMBL" id="JAACQH010000005">
    <property type="protein sequence ID" value="NCS90855.1"/>
    <property type="molecule type" value="Genomic_DNA"/>
</dbReference>
<protein>
    <submittedName>
        <fullName evidence="3">DUF1016 domain-containing protein</fullName>
    </submittedName>
</protein>